<protein>
    <submittedName>
        <fullName evidence="4">DUF4704 domain-containing protein</fullName>
    </submittedName>
</protein>
<dbReference type="AlphaFoldDB" id="A0A0R3WKL6"/>
<dbReference type="GO" id="GO:0008104">
    <property type="term" value="P:intracellular protein localization"/>
    <property type="evidence" value="ECO:0007669"/>
    <property type="project" value="TreeGrafter"/>
</dbReference>
<evidence type="ECO:0000259" key="1">
    <source>
        <dbReference type="Pfam" id="PF15787"/>
    </source>
</evidence>
<dbReference type="PANTHER" id="PTHR13743">
    <property type="entry name" value="BEIGE/BEACH-RELATED"/>
    <property type="match status" value="1"/>
</dbReference>
<reference evidence="4" key="1">
    <citation type="submission" date="2017-02" db="UniProtKB">
        <authorList>
            <consortium name="WormBaseParasite"/>
        </authorList>
    </citation>
    <scope>IDENTIFICATION</scope>
</reference>
<dbReference type="GO" id="GO:0016020">
    <property type="term" value="C:membrane"/>
    <property type="evidence" value="ECO:0007669"/>
    <property type="project" value="TreeGrafter"/>
</dbReference>
<sequence length="294" mass="33194">MISTANWVLSRLVPQISALLFNLLFDLARTSYALRDQLARTNGLVVFAQALWQSSPSHLTESLLNGLLEAARYLTSELLAASPYSSAGGVPVLLVLFRQLFNKLLFANGLWLRAPVKVQDRLYGFLADEFRVDLLGQSGKSIVASALHAIKYYFWMVRPAQPLLDSIPGQRTYIAERPPLKYLARIRSNLLLLIKPLILQQYQISPYDSNFVSNGEEVDNLLNFLCTVGEPDNLKDVLYFAVVLMSQHPAVMVPCFDRHDGIQCVFQLLTLNDEDSRLYALKLFGFFLKYSKAK</sequence>
<name>A0A0R3WKL6_HYDTA</name>
<dbReference type="Proteomes" id="UP000274429">
    <property type="component" value="Unassembled WGS sequence"/>
</dbReference>
<dbReference type="STRING" id="6205.A0A0R3WKL6"/>
<dbReference type="WBParaSite" id="TTAC_0000126001-mRNA-1">
    <property type="protein sequence ID" value="TTAC_0000126001-mRNA-1"/>
    <property type="gene ID" value="TTAC_0000126001"/>
</dbReference>
<dbReference type="PANTHER" id="PTHR13743:SF112">
    <property type="entry name" value="BEACH DOMAIN-CONTAINING PROTEIN"/>
    <property type="match status" value="1"/>
</dbReference>
<dbReference type="SUPFAM" id="SSF48371">
    <property type="entry name" value="ARM repeat"/>
    <property type="match status" value="1"/>
</dbReference>
<keyword evidence="3" id="KW-1185">Reference proteome</keyword>
<reference evidence="2 3" key="2">
    <citation type="submission" date="2018-11" db="EMBL/GenBank/DDBJ databases">
        <authorList>
            <consortium name="Pathogen Informatics"/>
        </authorList>
    </citation>
    <scope>NUCLEOTIDE SEQUENCE [LARGE SCALE GENOMIC DNA]</scope>
</reference>
<proteinExistence type="predicted"/>
<dbReference type="OrthoDB" id="26681at2759"/>
<dbReference type="Pfam" id="PF15787">
    <property type="entry name" value="DUF4704"/>
    <property type="match status" value="1"/>
</dbReference>
<dbReference type="InterPro" id="IPR016024">
    <property type="entry name" value="ARM-type_fold"/>
</dbReference>
<dbReference type="GO" id="GO:0019901">
    <property type="term" value="F:protein kinase binding"/>
    <property type="evidence" value="ECO:0007669"/>
    <property type="project" value="TreeGrafter"/>
</dbReference>
<organism evidence="4">
    <name type="scientific">Hydatigena taeniaeformis</name>
    <name type="common">Feline tapeworm</name>
    <name type="synonym">Taenia taeniaeformis</name>
    <dbReference type="NCBI Taxonomy" id="6205"/>
    <lineage>
        <taxon>Eukaryota</taxon>
        <taxon>Metazoa</taxon>
        <taxon>Spiralia</taxon>
        <taxon>Lophotrochozoa</taxon>
        <taxon>Platyhelminthes</taxon>
        <taxon>Cestoda</taxon>
        <taxon>Eucestoda</taxon>
        <taxon>Cyclophyllidea</taxon>
        <taxon>Taeniidae</taxon>
        <taxon>Hydatigera</taxon>
    </lineage>
</organism>
<dbReference type="InterPro" id="IPR031570">
    <property type="entry name" value="NBEA/BDCP_DUF4704"/>
</dbReference>
<evidence type="ECO:0000313" key="2">
    <source>
        <dbReference type="EMBL" id="VDM17711.1"/>
    </source>
</evidence>
<gene>
    <name evidence="2" type="ORF">TTAC_LOCUS1261</name>
</gene>
<evidence type="ECO:0000313" key="3">
    <source>
        <dbReference type="Proteomes" id="UP000274429"/>
    </source>
</evidence>
<accession>A0A0R3WKL6</accession>
<feature type="domain" description="DUF4704" evidence="1">
    <location>
        <begin position="14"/>
        <end position="293"/>
    </location>
</feature>
<evidence type="ECO:0000313" key="4">
    <source>
        <dbReference type="WBParaSite" id="TTAC_0000126001-mRNA-1"/>
    </source>
</evidence>
<dbReference type="GO" id="GO:0005829">
    <property type="term" value="C:cytosol"/>
    <property type="evidence" value="ECO:0007669"/>
    <property type="project" value="TreeGrafter"/>
</dbReference>
<dbReference type="InterPro" id="IPR050865">
    <property type="entry name" value="BEACH_Domain"/>
</dbReference>
<dbReference type="EMBL" id="UYWX01000238">
    <property type="protein sequence ID" value="VDM17711.1"/>
    <property type="molecule type" value="Genomic_DNA"/>
</dbReference>